<feature type="compositionally biased region" description="Polar residues" evidence="4">
    <location>
        <begin position="1046"/>
        <end position="1063"/>
    </location>
</feature>
<organism evidence="9 10">
    <name type="scientific">Clathrus columnatus</name>
    <dbReference type="NCBI Taxonomy" id="1419009"/>
    <lineage>
        <taxon>Eukaryota</taxon>
        <taxon>Fungi</taxon>
        <taxon>Dikarya</taxon>
        <taxon>Basidiomycota</taxon>
        <taxon>Agaricomycotina</taxon>
        <taxon>Agaricomycetes</taxon>
        <taxon>Phallomycetidae</taxon>
        <taxon>Phallales</taxon>
        <taxon>Clathraceae</taxon>
        <taxon>Clathrus</taxon>
    </lineage>
</organism>
<dbReference type="EMBL" id="BPWL01000004">
    <property type="protein sequence ID" value="GJJ09687.1"/>
    <property type="molecule type" value="Genomic_DNA"/>
</dbReference>
<keyword evidence="10" id="KW-1185">Reference proteome</keyword>
<name>A0AAV5A850_9AGAM</name>
<evidence type="ECO:0000256" key="3">
    <source>
        <dbReference type="ARBA" id="ARBA00023055"/>
    </source>
</evidence>
<feature type="domain" description="Vacuolar protein sorting-associated protein 13 VPS13 adaptor binding" evidence="7">
    <location>
        <begin position="1895"/>
        <end position="2485"/>
    </location>
</feature>
<evidence type="ECO:0000256" key="4">
    <source>
        <dbReference type="SAM" id="MobiDB-lite"/>
    </source>
</evidence>
<dbReference type="InterPro" id="IPR026854">
    <property type="entry name" value="VPS13_N"/>
</dbReference>
<sequence length="3135" mass="352479">MWSWTDPVRDVLQAFLNRICAPYVENLDSDRLNYGLTSGKLFGFWPNNWLTFVGQLALTSLKLKRSALDKFRLPVDVLEGHLGRLTLSIPWTSLSSRPVEICIEDFDPEDDERRTQAIKAEKLKSSEVFQMRGQSDELDTQPQGFVPSLVAKIINNLQITVKNIHVRYEDNMSVHGSQHPFAAGVTLAGFTAVSVDELWLPTFIQSTASSIHKLARLESLAVYFDTDCPSMAGLPVEEALKEFTSMIARSDHTPDHQFVLKPVTGEGKITLNKRMDTTTAKTNVDLAFEEIAFTLDGHQYRDIISLIDMYHFYLRRHQYRRYAPDETELGENKSRVLIKFATTSVLREIQERNRKRTFAYIKEVADNRRVYMFLFRRKLLNQLSPDDTIALERIEYKLSYEDIQLYRYLTRRQLRKDIREGKLQEQKPYQEQKKQTGGWGLGWLLGYGSNTAPEEQTVQTGNIWNMTDEQQKELYAALDYDQGADANVPGEIPPDFLKMRVSAQLEHGSLTLKSTPKAHNIISVISDRFKVGFVERPNNFETTIALGGFEVFDGTISNTAYPQIVRLKEKESALLSPISAHEEDPFLYLKFESRPLDERADSALTLRLRYMEIIYHKGYVEAIYNFFRPPESQLESVDALLGAASQTLEGLRQETRAGLEYALNSHKTIDVKMDMQAPIIIIPEDITSETSSHLVLDAGHIAIESELAAKDARREVHEKLDKTHNLEDSKALEKHMYDRFSITFEAAQFLLGPDLKSCLQALESPSDKGSFHIVERINLQLLLQNSILPSRVRLPATISIPRIKVSGRLPALQINVSDRKYKTLMRFIDTAIPTLGQTEPSHLQNVQLDNHTTPNILKPSGFFLSDQVIDYPLEDGNEEASPEDNDVFMDAEDDSSQRGIKPQNFVLNFEVDRLEALVSKTDGNGVETELGDLRLENFRLGCEAEDFKVNVDIALRSISMTLSQAGQKTVPLLASREDISVPEGDLLTISYIRIQDRHPDFTSKHDGFDQDIKILISTIIFYACPEPVIALYDFIMTTFVPERSLSPPQSQTISSPNDITGNYASPRPLPRPSKIRVDVNLASVQVLLLNNNVQLATLALSTASASVKILGNTLKMNGVLGSLSLFDDSDLETHSDSFKQILTIEGDNLANFGYQTFDPEDKATFKGVNSFIMLKSGALRLTFLEGPYHDIYQFLIKFAKLKGLYDAAAAAAAQRAAEIQRLQFDVFIQSPILVFPRDPKNSEDTLVMKLGEISARNSYQGTVVKTEATLQGIQLTSEMFYQDKLSQMNIIDEVQIGTTLIQNSDIDRTQNFEYPDNQMSITVSDVKLHLTQYQYYFLTHLIRSIPKIIQEEELGKVETSLSPPSTISQSQSISASSSSDERTISVVNLQPELETVSVDGIRPWTSLDLELNIGSVKLHLYDETAKMSSDLKTSGIARFALNDTRLRYKSLTDGAAEAELILRSFTMTNTRSGSSRFREIIPAAKHSRNQFMVLYTTSGGIEPSSVVIVTVDSPRVIFSVDPVFALLSFFSDDNENLDLPEKTDGSAIEHQNQERQSSGLDFRIDLHDVIISVLETDTAPDTQAIQLSIKQILLSQQTIMALTVNRLGMSLLRMDKPLEAVRFLDDLDLTFSMDNRQITDQRMSNLEVSLQTIIFRVSYRDIILISSIINKAVELSTQHSKSDNASFYPSEQGGTSSKLLSNHSTSVGTQGRRGIISRAVTSKENFKGVFDGFRLVLIGDIYELPVLHLSTRAFEIKVQDWSADLHANTSIDTSITYWNLGNSHWEPLIDPWSFSISVGRQGASGGFSAKVASQSCLDVNVSMTLIELGLSMFDAWQKEGDRVLRKARGGFAPYRIRNHTGGSIHVWSDIDGSSHKHSPAVKIANGETIDWRFDDWKTMREHVAVTGHNSLGIQFISKPWEQLHNIAVDSEGECVYTLRPKTQKVSPRLLCEVSLKGHVKLVTLRSTFRVQNNTLYPLELMLLDCNGQPASAVEKIAPGDDYPLPIDGVTENKITMRPDQGFGYKWSNPLQWEDLLTKPSRLLVCRHTQSTEPAWRLQAWAEYDSNDPLIKRYPKMTLHLRAPIEVENLLPYNVQYRIFDKELDQNWSSYLRQGGLMPVHCVELDHLVLLNVTVQDTCFKPSDWAIINPGTSGDFETEKQLIIKDPGDRKLDLRLNYIKHENSGGAFKVQIYSPFIVINKTGLPFQFLALRSTRAGVPQEIAGERKLTELAKPTPFLLSHFHSRGHEFVLKVGNSSWSQVIDIAPQYQIFEVTIFKQTLSFEAPSAEMALSLPTLKDTESNIGVSWTRGQGKYELSKVITLAPRFLIKNKLDYAIQFREKGMLPNEESLLQPGTRASLRSTRRSSDKLLTIAYSGLNAKWSTPINIQDIGVVHFRLYPPGEENTEPRLVRADVAIEGPTIHVSLGEEMGSWPFIIENASDYDVQFCQVDEFHAEVNRGDSPSSYIMHRVKRHSTLNYAWDLPATRNKELTLLINGKARRVDIMEIGNLPPFKFPSEHGTRAVSLDIRADGLSQRLNISDYRESTSLYKPKRRSSTSSRQDTLGSIQDSFEVVAQEEAPTLTINLNLAGLGVSLMNRNMVEVVYMSLRQFDVEYNRTATAQSITMSCANVQIDNQLHDAIFPVALQPTPLPKQEGMTTPPPAIQMSIVYLNDQAHGVLFVKYASVLLQSLTIRLDEDFLLTLYDMTKMPSVSWGERQSDVLIPYPTEIPEPSNNAEGQSAYFEVLELQPIKLIISFMTTQRMEAQEKFNTSNPFAFIIRGLLNFLGNVNDAPFRLNALVLNDLRQTVPDLQRRIIYHYRQEILRQAIRLMGFADFVGNPVGLFENISSGMVDAFYEPWTGVIVHGLNKDFGIGVVKGVSSLIKKSVFGVSDSFSKVTSSLGKGLATATFDVEWDNRRRLAQRRNKPRHILDGVATGAEAFAASVGSGVEGLVMKPIEGAQASGAGGFFKGIGKGVVGLVAKPAVGFMDLASNLGAEMSSHHRPQPRHIPADGVLKAYSAREALGQSWMKDLEQGSYRNEQYVAHYDLPGGDNTLMLTMSKVLSLRSNKLRLDWELPFSQIQGINIEDSGILFQSKSGRDRDRFVCIADSSAKVWFFTQIEQVVKTYNARRSLQRRK</sequence>
<dbReference type="PANTHER" id="PTHR16166:SF93">
    <property type="entry name" value="INTERMEMBRANE LIPID TRANSFER PROTEIN VPS13"/>
    <property type="match status" value="1"/>
</dbReference>
<evidence type="ECO:0000313" key="10">
    <source>
        <dbReference type="Proteomes" id="UP001050691"/>
    </source>
</evidence>
<dbReference type="InterPro" id="IPR026847">
    <property type="entry name" value="VPS13"/>
</dbReference>
<proteinExistence type="inferred from homology"/>
<dbReference type="GO" id="GO:0045053">
    <property type="term" value="P:protein retention in Golgi apparatus"/>
    <property type="evidence" value="ECO:0007669"/>
    <property type="project" value="TreeGrafter"/>
</dbReference>
<evidence type="ECO:0000259" key="7">
    <source>
        <dbReference type="Pfam" id="PF25036"/>
    </source>
</evidence>
<protein>
    <recommendedName>
        <fullName evidence="11">Vacuolar protein sorting-associated protein</fullName>
    </recommendedName>
</protein>
<evidence type="ECO:0000313" key="9">
    <source>
        <dbReference type="EMBL" id="GJJ09687.1"/>
    </source>
</evidence>
<feature type="domain" description="Chorein N-terminal" evidence="5">
    <location>
        <begin position="9"/>
        <end position="892"/>
    </location>
</feature>
<dbReference type="InterPro" id="IPR009543">
    <property type="entry name" value="VPS13_VAB"/>
</dbReference>
<evidence type="ECO:0000259" key="8">
    <source>
        <dbReference type="Pfam" id="PF25037"/>
    </source>
</evidence>
<dbReference type="GO" id="GO:0006623">
    <property type="term" value="P:protein targeting to vacuole"/>
    <property type="evidence" value="ECO:0007669"/>
    <property type="project" value="TreeGrafter"/>
</dbReference>
<comment type="caution">
    <text evidence="9">The sequence shown here is derived from an EMBL/GenBank/DDBJ whole genome shotgun (WGS) entry which is preliminary data.</text>
</comment>
<dbReference type="Pfam" id="PF25037">
    <property type="entry name" value="VPS13_C"/>
    <property type="match status" value="1"/>
</dbReference>
<dbReference type="GO" id="GO:0006869">
    <property type="term" value="P:lipid transport"/>
    <property type="evidence" value="ECO:0007669"/>
    <property type="project" value="UniProtKB-KW"/>
</dbReference>
<dbReference type="GO" id="GO:0045324">
    <property type="term" value="P:late endosome to vacuole transport"/>
    <property type="evidence" value="ECO:0007669"/>
    <property type="project" value="TreeGrafter"/>
</dbReference>
<feature type="domain" description="VPS13-like middle region" evidence="6">
    <location>
        <begin position="1092"/>
        <end position="1824"/>
    </location>
</feature>
<dbReference type="PANTHER" id="PTHR16166">
    <property type="entry name" value="VACUOLAR PROTEIN SORTING-ASSOCIATED PROTEIN VPS13"/>
    <property type="match status" value="1"/>
</dbReference>
<feature type="domain" description="Intermembrane lipid transfer protein VPS13-like C-terminal" evidence="8">
    <location>
        <begin position="3004"/>
        <end position="3107"/>
    </location>
</feature>
<dbReference type="Pfam" id="PF25036">
    <property type="entry name" value="VPS13_VAB"/>
    <property type="match status" value="1"/>
</dbReference>
<evidence type="ECO:0008006" key="11">
    <source>
        <dbReference type="Google" id="ProtNLM"/>
    </source>
</evidence>
<dbReference type="Pfam" id="PF25033">
    <property type="entry name" value="VPS13_M"/>
    <property type="match status" value="1"/>
</dbReference>
<gene>
    <name evidence="9" type="ORF">Clacol_003911</name>
</gene>
<reference evidence="9" key="1">
    <citation type="submission" date="2021-10" db="EMBL/GenBank/DDBJ databases">
        <title>De novo Genome Assembly of Clathrus columnatus (Basidiomycota, Fungi) Using Illumina and Nanopore Sequence Data.</title>
        <authorList>
            <person name="Ogiso-Tanaka E."/>
            <person name="Itagaki H."/>
            <person name="Hosoya T."/>
            <person name="Hosaka K."/>
        </authorList>
    </citation>
    <scope>NUCLEOTIDE SEQUENCE</scope>
    <source>
        <strain evidence="9">MO-923</strain>
    </source>
</reference>
<dbReference type="GO" id="GO:0007005">
    <property type="term" value="P:mitochondrion organization"/>
    <property type="evidence" value="ECO:0007669"/>
    <property type="project" value="TreeGrafter"/>
</dbReference>
<comment type="similarity">
    <text evidence="1">Belongs to the VPS13 family.</text>
</comment>
<dbReference type="InterPro" id="IPR056747">
    <property type="entry name" value="VPS13-like_M"/>
</dbReference>
<evidence type="ECO:0000256" key="1">
    <source>
        <dbReference type="ARBA" id="ARBA00006545"/>
    </source>
</evidence>
<evidence type="ECO:0000256" key="2">
    <source>
        <dbReference type="ARBA" id="ARBA00022448"/>
    </source>
</evidence>
<keyword evidence="2" id="KW-0813">Transport</keyword>
<evidence type="ECO:0000259" key="6">
    <source>
        <dbReference type="Pfam" id="PF25033"/>
    </source>
</evidence>
<feature type="region of interest" description="Disordered" evidence="4">
    <location>
        <begin position="1682"/>
        <end position="1706"/>
    </location>
</feature>
<dbReference type="Pfam" id="PF12624">
    <property type="entry name" value="VPS13_N"/>
    <property type="match status" value="1"/>
</dbReference>
<dbReference type="Proteomes" id="UP001050691">
    <property type="component" value="Unassembled WGS sequence"/>
</dbReference>
<dbReference type="InterPro" id="IPR056748">
    <property type="entry name" value="VPS13-like_C"/>
</dbReference>
<keyword evidence="3" id="KW-0445">Lipid transport</keyword>
<evidence type="ECO:0000259" key="5">
    <source>
        <dbReference type="Pfam" id="PF12624"/>
    </source>
</evidence>
<accession>A0AAV5A850</accession>
<feature type="region of interest" description="Disordered" evidence="4">
    <location>
        <begin position="1046"/>
        <end position="1067"/>
    </location>
</feature>